<organism evidence="1 2">
    <name type="scientific">Acetobacter oryzoeni</name>
    <dbReference type="NCBI Taxonomy" id="2500548"/>
    <lineage>
        <taxon>Bacteria</taxon>
        <taxon>Pseudomonadati</taxon>
        <taxon>Pseudomonadota</taxon>
        <taxon>Alphaproteobacteria</taxon>
        <taxon>Acetobacterales</taxon>
        <taxon>Acetobacteraceae</taxon>
        <taxon>Acetobacter</taxon>
    </lineage>
</organism>
<name>A0A5B9GK48_9PROT</name>
<dbReference type="EMBL" id="CP042808">
    <property type="protein sequence ID" value="QEE85899.1"/>
    <property type="molecule type" value="Genomic_DNA"/>
</dbReference>
<dbReference type="PROSITE" id="PS51318">
    <property type="entry name" value="TAT"/>
    <property type="match status" value="1"/>
</dbReference>
<evidence type="ECO:0000313" key="2">
    <source>
        <dbReference type="Proteomes" id="UP000287027"/>
    </source>
</evidence>
<dbReference type="KEGG" id="aoy:EOV40_009365"/>
<dbReference type="InterPro" id="IPR006311">
    <property type="entry name" value="TAT_signal"/>
</dbReference>
<sequence length="152" mass="16496">MRSLSRRDIFPAFGAAALAGIAAAGLAKPETLTAAPAAKPEGKDAVGIALCERFIKDNQFAQSFYDGVNRIDDDDRRDVIVNSIYDRNDEVVESIVLWRAVTPEGIKAKARALAVWAGKHIAYSAHSGLWEETLLLSLLQDLAPEIMKMQGA</sequence>
<dbReference type="RefSeq" id="WP_128105753.1">
    <property type="nucleotide sequence ID" value="NZ_CP042808.1"/>
</dbReference>
<protein>
    <submittedName>
        <fullName evidence="1">Uncharacterized protein</fullName>
    </submittedName>
</protein>
<dbReference type="AlphaFoldDB" id="A0A5B9GK48"/>
<keyword evidence="2" id="KW-1185">Reference proteome</keyword>
<accession>A0A5B9GK48</accession>
<proteinExistence type="predicted"/>
<reference evidence="1 2" key="1">
    <citation type="submission" date="2019-08" db="EMBL/GenBank/DDBJ databases">
        <title>Acetobacter oryzioeni sp. nov., isolated from Korean rice wine vinegar.</title>
        <authorList>
            <person name="Baek J.H."/>
            <person name="Kim K.H."/>
            <person name="Jeon C.O."/>
            <person name="Han D.M."/>
        </authorList>
    </citation>
    <scope>NUCLEOTIDE SEQUENCE [LARGE SCALE GENOMIC DNA]</scope>
    <source>
        <strain evidence="1 2">B6</strain>
    </source>
</reference>
<evidence type="ECO:0000313" key="1">
    <source>
        <dbReference type="EMBL" id="QEE85899.1"/>
    </source>
</evidence>
<dbReference type="Proteomes" id="UP000287027">
    <property type="component" value="Chromosome"/>
</dbReference>
<gene>
    <name evidence="1" type="ORF">EOV40_009365</name>
</gene>